<dbReference type="PANTHER" id="PTHR12526">
    <property type="entry name" value="GLYCOSYLTRANSFERASE"/>
    <property type="match status" value="1"/>
</dbReference>
<keyword evidence="2 5" id="KW-0808">Transferase</keyword>
<dbReference type="Pfam" id="PF13439">
    <property type="entry name" value="Glyco_transf_4"/>
    <property type="match status" value="1"/>
</dbReference>
<feature type="domain" description="Glycosyl transferase family 1" evidence="3">
    <location>
        <begin position="528"/>
        <end position="662"/>
    </location>
</feature>
<dbReference type="InterPro" id="IPR001296">
    <property type="entry name" value="Glyco_trans_1"/>
</dbReference>
<name>A0ABU4DJQ4_9ACTN</name>
<reference evidence="5 6" key="1">
    <citation type="submission" date="2023-10" db="EMBL/GenBank/DDBJ databases">
        <title>Development of a sustainable strategy for remediation of hydrocarbon-contaminated territories based on the waste exchange concept.</title>
        <authorList>
            <person name="Krivoruchko A."/>
        </authorList>
    </citation>
    <scope>NUCLEOTIDE SEQUENCE [LARGE SCALE GENOMIC DNA]</scope>
    <source>
        <strain evidence="5 6">IEGM 1266</strain>
    </source>
</reference>
<dbReference type="RefSeq" id="WP_317505667.1">
    <property type="nucleotide sequence ID" value="NZ_JAWLKI010000039.1"/>
</dbReference>
<dbReference type="Gene3D" id="3.40.50.2000">
    <property type="entry name" value="Glycogen Phosphorylase B"/>
    <property type="match status" value="4"/>
</dbReference>
<keyword evidence="6" id="KW-1185">Reference proteome</keyword>
<protein>
    <submittedName>
        <fullName evidence="5">Glycosyltransferase</fullName>
        <ecNumber evidence="5">2.4.-.-</ecNumber>
    </submittedName>
</protein>
<keyword evidence="1 5" id="KW-0328">Glycosyltransferase</keyword>
<organism evidence="5 6">
    <name type="scientific">Gordonia amicalis</name>
    <dbReference type="NCBI Taxonomy" id="89053"/>
    <lineage>
        <taxon>Bacteria</taxon>
        <taxon>Bacillati</taxon>
        <taxon>Actinomycetota</taxon>
        <taxon>Actinomycetes</taxon>
        <taxon>Mycobacteriales</taxon>
        <taxon>Gordoniaceae</taxon>
        <taxon>Gordonia</taxon>
    </lineage>
</organism>
<evidence type="ECO:0000256" key="1">
    <source>
        <dbReference type="ARBA" id="ARBA00022676"/>
    </source>
</evidence>
<evidence type="ECO:0000259" key="3">
    <source>
        <dbReference type="Pfam" id="PF00534"/>
    </source>
</evidence>
<dbReference type="Proteomes" id="UP001185779">
    <property type="component" value="Unassembled WGS sequence"/>
</dbReference>
<feature type="domain" description="Glycosyltransferase subfamily 4-like N-terminal" evidence="4">
    <location>
        <begin position="453"/>
        <end position="509"/>
    </location>
</feature>
<dbReference type="EC" id="2.4.-.-" evidence="5"/>
<sequence length="717" mass="79972">MNEFNQNLYDALEEQFEELRILEADPRSLFSRSDVLHVHWPEDFLTRKNTAAAVARLTVLMSSAAWFRLRGRKVVWTAHNAQAHESHHPRLASAYKAMFRHLVTDVVHLTSHGARVVDSEWWPGQESPSWTAHTIEHGPYHVVRPEIPRSGGVRLLALGQIRPYKNLVEFAHQWIDSAGAADELVIAGGGDEELISALEAIPDDRIEVIGHHIGAAELQKLLGFADALVVTSKRHNSGLVYLALSAGVPVLVPASEYARGLTDSYGSSWIVEYGEPKGKSLCDAIKSVRVEPLPAESPLKPWASIAGEYMNVYTGSGRRRFLYVSGAPRVSVRPESKTPGPRSHILGIFTSVGRSQYQGQLVVAGECRLARRYLQGDGTESAGSGALGLVRDLVRLVWRVGFALAVRVRTCTQTPDVIYERYGLMQDAAMFFRSSETFDVVECNGLFYREAASDRDNLSLKSLARRLELARYERADLVVAVSETMRAALLEDLPEASEKIVVVPNGVDVGLFDPEEWVDCPIDGPIRMVWTGTLVEWQGVAEFLQFLARRRDQLPEFTVDIIGDGPDLARCKEIASNLLEDGQCVFHGRLSQNEVVSVLRTSHIAYCGHLRLRDSAMYHSPLKLYEYLAMGIPTVTTLSRDAAKIYGDLSIGDLIFEPDIDNSLLSSIEFAIGISKDRSWRKRIREEVVQCHSWDARFRSIEREICARSAKKVSSNE</sequence>
<comment type="caution">
    <text evidence="5">The sequence shown here is derived from an EMBL/GenBank/DDBJ whole genome shotgun (WGS) entry which is preliminary data.</text>
</comment>
<evidence type="ECO:0000313" key="6">
    <source>
        <dbReference type="Proteomes" id="UP001185779"/>
    </source>
</evidence>
<dbReference type="EMBL" id="JAWLKI010000039">
    <property type="protein sequence ID" value="MDV6309975.1"/>
    <property type="molecule type" value="Genomic_DNA"/>
</dbReference>
<evidence type="ECO:0000256" key="2">
    <source>
        <dbReference type="ARBA" id="ARBA00022679"/>
    </source>
</evidence>
<dbReference type="InterPro" id="IPR028098">
    <property type="entry name" value="Glyco_trans_4-like_N"/>
</dbReference>
<dbReference type="SUPFAM" id="SSF53756">
    <property type="entry name" value="UDP-Glycosyltransferase/glycogen phosphorylase"/>
    <property type="match status" value="2"/>
</dbReference>
<dbReference type="GO" id="GO:0016757">
    <property type="term" value="F:glycosyltransferase activity"/>
    <property type="evidence" value="ECO:0007669"/>
    <property type="project" value="UniProtKB-KW"/>
</dbReference>
<proteinExistence type="predicted"/>
<dbReference type="PANTHER" id="PTHR12526:SF622">
    <property type="entry name" value="GLYCOSYLTRANSFERASE (GROUP I)"/>
    <property type="match status" value="1"/>
</dbReference>
<evidence type="ECO:0000313" key="5">
    <source>
        <dbReference type="EMBL" id="MDV6309975.1"/>
    </source>
</evidence>
<dbReference type="Pfam" id="PF00534">
    <property type="entry name" value="Glycos_transf_1"/>
    <property type="match status" value="1"/>
</dbReference>
<gene>
    <name evidence="5" type="ORF">R3P94_22180</name>
</gene>
<accession>A0ABU4DJQ4</accession>
<evidence type="ECO:0000259" key="4">
    <source>
        <dbReference type="Pfam" id="PF13439"/>
    </source>
</evidence>